<dbReference type="Proteomes" id="UP001234297">
    <property type="component" value="Chromosome 6"/>
</dbReference>
<evidence type="ECO:0000313" key="2">
    <source>
        <dbReference type="Proteomes" id="UP001234297"/>
    </source>
</evidence>
<organism evidence="1 2">
    <name type="scientific">Persea americana</name>
    <name type="common">Avocado</name>
    <dbReference type="NCBI Taxonomy" id="3435"/>
    <lineage>
        <taxon>Eukaryota</taxon>
        <taxon>Viridiplantae</taxon>
        <taxon>Streptophyta</taxon>
        <taxon>Embryophyta</taxon>
        <taxon>Tracheophyta</taxon>
        <taxon>Spermatophyta</taxon>
        <taxon>Magnoliopsida</taxon>
        <taxon>Magnoliidae</taxon>
        <taxon>Laurales</taxon>
        <taxon>Lauraceae</taxon>
        <taxon>Persea</taxon>
    </lineage>
</organism>
<dbReference type="EMBL" id="CM056814">
    <property type="protein sequence ID" value="KAJ8627286.1"/>
    <property type="molecule type" value="Genomic_DNA"/>
</dbReference>
<proteinExistence type="predicted"/>
<keyword evidence="2" id="KW-1185">Reference proteome</keyword>
<name>A0ACC2L1L7_PERAE</name>
<evidence type="ECO:0000313" key="1">
    <source>
        <dbReference type="EMBL" id="KAJ8627286.1"/>
    </source>
</evidence>
<protein>
    <submittedName>
        <fullName evidence="1">Uncharacterized protein</fullName>
    </submittedName>
</protein>
<accession>A0ACC2L1L7</accession>
<gene>
    <name evidence="1" type="ORF">MRB53_020593</name>
</gene>
<sequence length="105" mass="12043">MRVTIELFDHEENSLPDINANTNAEISGSDHTQPRVSGSHQDNNALGRSSHGLIPRRYFSIEGESYAYITFDEDEPQIFQKALKSWNSKEWITAMNDEIISMRKN</sequence>
<reference evidence="1 2" key="1">
    <citation type="journal article" date="2022" name="Hortic Res">
        <title>A haplotype resolved chromosomal level avocado genome allows analysis of novel avocado genes.</title>
        <authorList>
            <person name="Nath O."/>
            <person name="Fletcher S.J."/>
            <person name="Hayward A."/>
            <person name="Shaw L.M."/>
            <person name="Masouleh A.K."/>
            <person name="Furtado A."/>
            <person name="Henry R.J."/>
            <person name="Mitter N."/>
        </authorList>
    </citation>
    <scope>NUCLEOTIDE SEQUENCE [LARGE SCALE GENOMIC DNA]</scope>
    <source>
        <strain evidence="2">cv. Hass</strain>
    </source>
</reference>
<comment type="caution">
    <text evidence="1">The sequence shown here is derived from an EMBL/GenBank/DDBJ whole genome shotgun (WGS) entry which is preliminary data.</text>
</comment>